<gene>
    <name evidence="1" type="ORF">LCGC14_0471640</name>
</gene>
<name>A0A0F9SUX8_9ZZZZ</name>
<dbReference type="EMBL" id="LAZR01000501">
    <property type="protein sequence ID" value="KKN66442.1"/>
    <property type="molecule type" value="Genomic_DNA"/>
</dbReference>
<proteinExistence type="predicted"/>
<organism evidence="1">
    <name type="scientific">marine sediment metagenome</name>
    <dbReference type="NCBI Taxonomy" id="412755"/>
    <lineage>
        <taxon>unclassified sequences</taxon>
        <taxon>metagenomes</taxon>
        <taxon>ecological metagenomes</taxon>
    </lineage>
</organism>
<accession>A0A0F9SUX8</accession>
<dbReference type="AlphaFoldDB" id="A0A0F9SUX8"/>
<evidence type="ECO:0000313" key="1">
    <source>
        <dbReference type="EMBL" id="KKN66442.1"/>
    </source>
</evidence>
<sequence length="138" mass="16073">MPIKTTLKEEKKSTNWHNTMAKLDLLGSKCSNCGEPLVDTTEIILRERKERAKGTWSRRRQQLPKNMNAYCENRACQLRHLNISFQELILLKDVAKLKKGYAELEKKQQWFLQILEKSGVISEESEIQKVDKNKIGVD</sequence>
<protein>
    <submittedName>
        <fullName evidence="1">Uncharacterized protein</fullName>
    </submittedName>
</protein>
<comment type="caution">
    <text evidence="1">The sequence shown here is derived from an EMBL/GenBank/DDBJ whole genome shotgun (WGS) entry which is preliminary data.</text>
</comment>
<reference evidence="1" key="1">
    <citation type="journal article" date="2015" name="Nature">
        <title>Complex archaea that bridge the gap between prokaryotes and eukaryotes.</title>
        <authorList>
            <person name="Spang A."/>
            <person name="Saw J.H."/>
            <person name="Jorgensen S.L."/>
            <person name="Zaremba-Niedzwiedzka K."/>
            <person name="Martijn J."/>
            <person name="Lind A.E."/>
            <person name="van Eijk R."/>
            <person name="Schleper C."/>
            <person name="Guy L."/>
            <person name="Ettema T.J."/>
        </authorList>
    </citation>
    <scope>NUCLEOTIDE SEQUENCE</scope>
</reference>